<evidence type="ECO:0000313" key="3">
    <source>
        <dbReference type="Proteomes" id="UP000002729"/>
    </source>
</evidence>
<accession>F0YPW5</accession>
<protein>
    <recommendedName>
        <fullName evidence="1">DEAD-box helicase OB fold domain-containing protein</fullName>
    </recommendedName>
</protein>
<dbReference type="OrthoDB" id="5600252at2759"/>
<dbReference type="KEGG" id="aaf:AURANDRAFT_6620"/>
<dbReference type="InterPro" id="IPR011709">
    <property type="entry name" value="DEAD-box_helicase_OB_fold"/>
</dbReference>
<organism evidence="3">
    <name type="scientific">Aureococcus anophagefferens</name>
    <name type="common">Harmful bloom alga</name>
    <dbReference type="NCBI Taxonomy" id="44056"/>
    <lineage>
        <taxon>Eukaryota</taxon>
        <taxon>Sar</taxon>
        <taxon>Stramenopiles</taxon>
        <taxon>Ochrophyta</taxon>
        <taxon>Pelagophyceae</taxon>
        <taxon>Pelagomonadales</taxon>
        <taxon>Pelagomonadaceae</taxon>
        <taxon>Aureococcus</taxon>
    </lineage>
</organism>
<dbReference type="InParanoid" id="F0YPW5"/>
<reference evidence="2 3" key="1">
    <citation type="journal article" date="2011" name="Proc. Natl. Acad. Sci. U.S.A.">
        <title>Niche of harmful alga Aureococcus anophagefferens revealed through ecogenomics.</title>
        <authorList>
            <person name="Gobler C.J."/>
            <person name="Berry D.L."/>
            <person name="Dyhrman S.T."/>
            <person name="Wilhelm S.W."/>
            <person name="Salamov A."/>
            <person name="Lobanov A.V."/>
            <person name="Zhang Y."/>
            <person name="Collier J.L."/>
            <person name="Wurch L.L."/>
            <person name="Kustka A.B."/>
            <person name="Dill B.D."/>
            <person name="Shah M."/>
            <person name="VerBerkmoes N.C."/>
            <person name="Kuo A."/>
            <person name="Terry A."/>
            <person name="Pangilinan J."/>
            <person name="Lindquist E.A."/>
            <person name="Lucas S."/>
            <person name="Paulsen I.T."/>
            <person name="Hattenrath-Lehmann T.K."/>
            <person name="Talmage S.C."/>
            <person name="Walker E.A."/>
            <person name="Koch F."/>
            <person name="Burson A.M."/>
            <person name="Marcoval M.A."/>
            <person name="Tang Y.Z."/>
            <person name="Lecleir G.R."/>
            <person name="Coyne K.J."/>
            <person name="Berg G.M."/>
            <person name="Bertrand E.M."/>
            <person name="Saito M.A."/>
            <person name="Gladyshev V.N."/>
            <person name="Grigoriev I.V."/>
        </authorList>
    </citation>
    <scope>NUCLEOTIDE SEQUENCE [LARGE SCALE GENOMIC DNA]</scope>
    <source>
        <strain evidence="3">CCMP 1984</strain>
    </source>
</reference>
<proteinExistence type="predicted"/>
<name>F0YPW5_AURAN</name>
<keyword evidence="3" id="KW-1185">Reference proteome</keyword>
<dbReference type="RefSeq" id="XP_009042458.1">
    <property type="nucleotide sequence ID" value="XM_009044210.1"/>
</dbReference>
<evidence type="ECO:0000313" key="2">
    <source>
        <dbReference type="EMBL" id="EGB02844.1"/>
    </source>
</evidence>
<feature type="non-terminal residue" evidence="2">
    <location>
        <position position="117"/>
    </location>
</feature>
<dbReference type="GeneID" id="20225693"/>
<gene>
    <name evidence="2" type="ORF">AURANDRAFT_6620</name>
</gene>
<dbReference type="Pfam" id="PF07717">
    <property type="entry name" value="OB_NTP_bind"/>
    <property type="match status" value="1"/>
</dbReference>
<feature type="non-terminal residue" evidence="2">
    <location>
        <position position="1"/>
    </location>
</feature>
<dbReference type="Proteomes" id="UP000002729">
    <property type="component" value="Unassembled WGS sequence"/>
</dbReference>
<dbReference type="AlphaFoldDB" id="F0YPW5"/>
<evidence type="ECO:0000259" key="1">
    <source>
        <dbReference type="Pfam" id="PF07717"/>
    </source>
</evidence>
<dbReference type="EMBL" id="GL833287">
    <property type="protein sequence ID" value="EGB02844.1"/>
    <property type="molecule type" value="Genomic_DNA"/>
</dbReference>
<feature type="domain" description="DEAD-box helicase OB fold" evidence="1">
    <location>
        <begin position="2"/>
        <end position="88"/>
    </location>
</feature>
<sequence length="117" mass="13029">LLRGLLCAGLYPHVARLAGDAPHLKCRDRSKWWCHPQSLNFKTLAPGGKLKERKTTYVVYNARLKTSKPYLLDTSVVHPLALLLFGGALRESLDGTRVVLDGWLPFKATKHAQLAVL</sequence>